<proteinExistence type="predicted"/>
<protein>
    <submittedName>
        <fullName evidence="1">Uncharacterized protein</fullName>
    </submittedName>
</protein>
<evidence type="ECO:0000313" key="2">
    <source>
        <dbReference type="Proteomes" id="UP001264340"/>
    </source>
</evidence>
<dbReference type="RefSeq" id="WP_310127051.1">
    <property type="nucleotide sequence ID" value="NZ_JAVDRP010000024.1"/>
</dbReference>
<gene>
    <name evidence="1" type="ORF">J2804_006205</name>
</gene>
<sequence>MATITVIVKNTTSDALTVHVFDLFANGRREIFDPRENREQPFNLAHNEATPPLAVNAEADLDILKGRIAYEADHGPRLDRIPVEDGQTVEIT</sequence>
<evidence type="ECO:0000313" key="1">
    <source>
        <dbReference type="EMBL" id="MDR6412769.1"/>
    </source>
</evidence>
<dbReference type="EMBL" id="JAVDRP010000024">
    <property type="protein sequence ID" value="MDR6412769.1"/>
    <property type="molecule type" value="Genomic_DNA"/>
</dbReference>
<comment type="caution">
    <text evidence="1">The sequence shown here is derived from an EMBL/GenBank/DDBJ whole genome shotgun (WGS) entry which is preliminary data.</text>
</comment>
<organism evidence="1 2">
    <name type="scientific">Paraburkholderia terricola</name>
    <dbReference type="NCBI Taxonomy" id="169427"/>
    <lineage>
        <taxon>Bacteria</taxon>
        <taxon>Pseudomonadati</taxon>
        <taxon>Pseudomonadota</taxon>
        <taxon>Betaproteobacteria</taxon>
        <taxon>Burkholderiales</taxon>
        <taxon>Burkholderiaceae</taxon>
        <taxon>Paraburkholderia</taxon>
    </lineage>
</organism>
<keyword evidence="2" id="KW-1185">Reference proteome</keyword>
<accession>A0ABU1M177</accession>
<dbReference type="Proteomes" id="UP001264340">
    <property type="component" value="Unassembled WGS sequence"/>
</dbReference>
<reference evidence="1 2" key="1">
    <citation type="submission" date="2023-07" db="EMBL/GenBank/DDBJ databases">
        <title>Sorghum-associated microbial communities from plants grown in Nebraska, USA.</title>
        <authorList>
            <person name="Schachtman D."/>
        </authorList>
    </citation>
    <scope>NUCLEOTIDE SEQUENCE [LARGE SCALE GENOMIC DNA]</scope>
    <source>
        <strain evidence="1 2">DS1316</strain>
    </source>
</reference>
<name>A0ABU1M177_9BURK</name>